<comment type="caution">
    <text evidence="1">The sequence shown here is derived from an EMBL/GenBank/DDBJ whole genome shotgun (WGS) entry which is preliminary data.</text>
</comment>
<proteinExistence type="predicted"/>
<dbReference type="AlphaFoldDB" id="A0A2M8Q799"/>
<protein>
    <submittedName>
        <fullName evidence="1">Uncharacterized protein</fullName>
    </submittedName>
</protein>
<name>A0A2M8Q799_9CHLR</name>
<gene>
    <name evidence="1" type="ORF">CUN48_17625</name>
</gene>
<accession>A0A2M8Q799</accession>
<dbReference type="EMBL" id="PGTN01000851">
    <property type="protein sequence ID" value="PJF45687.1"/>
    <property type="molecule type" value="Genomic_DNA"/>
</dbReference>
<organism evidence="1 2">
    <name type="scientific">Candidatus Thermofonsia Clade 3 bacterium</name>
    <dbReference type="NCBI Taxonomy" id="2364212"/>
    <lineage>
        <taxon>Bacteria</taxon>
        <taxon>Bacillati</taxon>
        <taxon>Chloroflexota</taxon>
        <taxon>Candidatus Thermofontia</taxon>
        <taxon>Candidatus Thermofonsia Clade 3</taxon>
    </lineage>
</organism>
<reference evidence="1 2" key="1">
    <citation type="submission" date="2017-11" db="EMBL/GenBank/DDBJ databases">
        <title>Evolution of Phototrophy in the Chloroflexi Phylum Driven by Horizontal Gene Transfer.</title>
        <authorList>
            <person name="Ward L.M."/>
            <person name="Hemp J."/>
            <person name="Shih P.M."/>
            <person name="Mcglynn S.E."/>
            <person name="Fischer W."/>
        </authorList>
    </citation>
    <scope>NUCLEOTIDE SEQUENCE [LARGE SCALE GENOMIC DNA]</scope>
    <source>
        <strain evidence="1">JP3_7</strain>
    </source>
</reference>
<dbReference type="Proteomes" id="UP000230790">
    <property type="component" value="Unassembled WGS sequence"/>
</dbReference>
<sequence>MPMSCTLVGATLGEFRQIVDDMFRLARKARDLEAMLEMLTEDELQKVRRMVRALPRADNVVPFRRRGEAEAGGGE</sequence>
<evidence type="ECO:0000313" key="1">
    <source>
        <dbReference type="EMBL" id="PJF45687.1"/>
    </source>
</evidence>
<evidence type="ECO:0000313" key="2">
    <source>
        <dbReference type="Proteomes" id="UP000230790"/>
    </source>
</evidence>